<evidence type="ECO:0000313" key="4">
    <source>
        <dbReference type="Proteomes" id="UP000272238"/>
    </source>
</evidence>
<dbReference type="Pfam" id="PF11127">
    <property type="entry name" value="YgaP-like_TM"/>
    <property type="match status" value="1"/>
</dbReference>
<sequence>MQENISERSGFVRLALGTGLTAFGVAQLTKESGSKTLGSALVLAGAMKVAEGIFLYCPTKALIGSNVKEAIYNSFDEYMDGDSLMRAYNDTYQNRWGNSSPSNTSKSSHSWSEGGLAKIATQAMQSVMEGENPEKAINKAASSTVNGSRSSNSSTSNKQTDSNHRFENVASEVMKSVASGSDPAEAISKAASQMNINQNGGQSKSAPNKNN</sequence>
<reference evidence="3 4" key="1">
    <citation type="journal article" date="2016" name="Antonie Van Leeuwenhoek">
        <title>Lysinibacillus endophyticus sp. nov., an indole-3-acetic acid producing endophytic bacterium isolated from corn root (Zea mays cv. Xinken-5).</title>
        <authorList>
            <person name="Yu J."/>
            <person name="Guan X."/>
            <person name="Liu C."/>
            <person name="Xiang W."/>
            <person name="Yu Z."/>
            <person name="Liu X."/>
            <person name="Wang G."/>
        </authorList>
    </citation>
    <scope>NUCLEOTIDE SEQUENCE [LARGE SCALE GENOMIC DNA]</scope>
    <source>
        <strain evidence="3 4">DSM 100506</strain>
    </source>
</reference>
<evidence type="ECO:0000259" key="2">
    <source>
        <dbReference type="Pfam" id="PF11127"/>
    </source>
</evidence>
<feature type="domain" description="Inner membrane protein YgaP-like transmembrane" evidence="2">
    <location>
        <begin position="1"/>
        <end position="66"/>
    </location>
</feature>
<feature type="compositionally biased region" description="Polar residues" evidence="1">
    <location>
        <begin position="190"/>
        <end position="211"/>
    </location>
</feature>
<feature type="region of interest" description="Disordered" evidence="1">
    <location>
        <begin position="127"/>
        <end position="211"/>
    </location>
</feature>
<protein>
    <submittedName>
        <fullName evidence="3">DUF2892 domain-containing protein</fullName>
    </submittedName>
</protein>
<organism evidence="3 4">
    <name type="scientific">Ureibacillus endophyticus</name>
    <dbReference type="NCBI Taxonomy" id="1978490"/>
    <lineage>
        <taxon>Bacteria</taxon>
        <taxon>Bacillati</taxon>
        <taxon>Bacillota</taxon>
        <taxon>Bacilli</taxon>
        <taxon>Bacillales</taxon>
        <taxon>Caryophanaceae</taxon>
        <taxon>Ureibacillus</taxon>
    </lineage>
</organism>
<dbReference type="InterPro" id="IPR021309">
    <property type="entry name" value="YgaP-like_TM"/>
</dbReference>
<evidence type="ECO:0000313" key="3">
    <source>
        <dbReference type="EMBL" id="RKQ16419.1"/>
    </source>
</evidence>
<dbReference type="OrthoDB" id="5405951at2"/>
<dbReference type="EMBL" id="RBZN01000022">
    <property type="protein sequence ID" value="RKQ16419.1"/>
    <property type="molecule type" value="Genomic_DNA"/>
</dbReference>
<dbReference type="Proteomes" id="UP000272238">
    <property type="component" value="Unassembled WGS sequence"/>
</dbReference>
<name>A0A494Z1R5_9BACL</name>
<comment type="caution">
    <text evidence="3">The sequence shown here is derived from an EMBL/GenBank/DDBJ whole genome shotgun (WGS) entry which is preliminary data.</text>
</comment>
<gene>
    <name evidence="3" type="ORF">D8M03_10005</name>
</gene>
<accession>A0A494Z1R5</accession>
<keyword evidence="4" id="KW-1185">Reference proteome</keyword>
<proteinExistence type="predicted"/>
<dbReference type="RefSeq" id="WP_121214635.1">
    <property type="nucleotide sequence ID" value="NZ_RBZN01000022.1"/>
</dbReference>
<dbReference type="AlphaFoldDB" id="A0A494Z1R5"/>
<feature type="compositionally biased region" description="Low complexity" evidence="1">
    <location>
        <begin position="142"/>
        <end position="160"/>
    </location>
</feature>
<evidence type="ECO:0000256" key="1">
    <source>
        <dbReference type="SAM" id="MobiDB-lite"/>
    </source>
</evidence>